<evidence type="ECO:0000259" key="1">
    <source>
        <dbReference type="Pfam" id="PF13456"/>
    </source>
</evidence>
<comment type="caution">
    <text evidence="2">The sequence shown here is derived from an EMBL/GenBank/DDBJ whole genome shotgun (WGS) entry which is preliminary data.</text>
</comment>
<dbReference type="GO" id="GO:0003676">
    <property type="term" value="F:nucleic acid binding"/>
    <property type="evidence" value="ECO:0007669"/>
    <property type="project" value="InterPro"/>
</dbReference>
<protein>
    <recommendedName>
        <fullName evidence="1">RNase H type-1 domain-containing protein</fullName>
    </recommendedName>
</protein>
<name>A0AAV6I7A0_9ERIC</name>
<proteinExistence type="predicted"/>
<organism evidence="2 3">
    <name type="scientific">Rhododendron griersonianum</name>
    <dbReference type="NCBI Taxonomy" id="479676"/>
    <lineage>
        <taxon>Eukaryota</taxon>
        <taxon>Viridiplantae</taxon>
        <taxon>Streptophyta</taxon>
        <taxon>Embryophyta</taxon>
        <taxon>Tracheophyta</taxon>
        <taxon>Spermatophyta</taxon>
        <taxon>Magnoliopsida</taxon>
        <taxon>eudicotyledons</taxon>
        <taxon>Gunneridae</taxon>
        <taxon>Pentapetalae</taxon>
        <taxon>asterids</taxon>
        <taxon>Ericales</taxon>
        <taxon>Ericaceae</taxon>
        <taxon>Ericoideae</taxon>
        <taxon>Rhodoreae</taxon>
        <taxon>Rhododendron</taxon>
    </lineage>
</organism>
<dbReference type="InterPro" id="IPR012337">
    <property type="entry name" value="RNaseH-like_sf"/>
</dbReference>
<dbReference type="PANTHER" id="PTHR48475">
    <property type="entry name" value="RIBONUCLEASE H"/>
    <property type="match status" value="1"/>
</dbReference>
<feature type="domain" description="RNase H type-1" evidence="1">
    <location>
        <begin position="11"/>
        <end position="69"/>
    </location>
</feature>
<dbReference type="InterPro" id="IPR036397">
    <property type="entry name" value="RNaseH_sf"/>
</dbReference>
<reference evidence="2" key="1">
    <citation type="submission" date="2020-08" db="EMBL/GenBank/DDBJ databases">
        <title>Plant Genome Project.</title>
        <authorList>
            <person name="Zhang R.-G."/>
        </authorList>
    </citation>
    <scope>NUCLEOTIDE SEQUENCE</scope>
    <source>
        <strain evidence="2">WSP0</strain>
        <tissue evidence="2">Leaf</tissue>
    </source>
</reference>
<dbReference type="AlphaFoldDB" id="A0AAV6I7A0"/>
<dbReference type="SUPFAM" id="SSF53098">
    <property type="entry name" value="Ribonuclease H-like"/>
    <property type="match status" value="1"/>
</dbReference>
<accession>A0AAV6I7A0</accession>
<evidence type="ECO:0000313" key="2">
    <source>
        <dbReference type="EMBL" id="KAG5524431.1"/>
    </source>
</evidence>
<gene>
    <name evidence="2" type="ORF">RHGRI_031177</name>
</gene>
<dbReference type="PANTHER" id="PTHR48475:SF1">
    <property type="entry name" value="RNASE H TYPE-1 DOMAIN-CONTAINING PROTEIN"/>
    <property type="match status" value="1"/>
</dbReference>
<dbReference type="EMBL" id="JACTNZ010000011">
    <property type="protein sequence ID" value="KAG5524431.1"/>
    <property type="molecule type" value="Genomic_DNA"/>
</dbReference>
<dbReference type="Gene3D" id="3.30.420.10">
    <property type="entry name" value="Ribonuclease H-like superfamily/Ribonuclease H"/>
    <property type="match status" value="1"/>
</dbReference>
<sequence>MYFDGASKTDEKGRKKSGIGIVFITPEGNMILHSFTLSESCSNNVSEYTALIMGMELARDIEVHQLETQSWSVNFQDSKAREGYGLRVEGMNQDAFKQPKETFNYQESYPPSTYRLGDSIHEVFDKENASEKDLDKTTDDALIAPPGTKNSSADCCYSVESSRYCRFMN</sequence>
<keyword evidence="3" id="KW-1185">Reference proteome</keyword>
<dbReference type="InterPro" id="IPR002156">
    <property type="entry name" value="RNaseH_domain"/>
</dbReference>
<dbReference type="Pfam" id="PF13456">
    <property type="entry name" value="RVT_3"/>
    <property type="match status" value="1"/>
</dbReference>
<evidence type="ECO:0000313" key="3">
    <source>
        <dbReference type="Proteomes" id="UP000823749"/>
    </source>
</evidence>
<dbReference type="Proteomes" id="UP000823749">
    <property type="component" value="Chromosome 11"/>
</dbReference>
<dbReference type="GO" id="GO:0004523">
    <property type="term" value="F:RNA-DNA hybrid ribonuclease activity"/>
    <property type="evidence" value="ECO:0007669"/>
    <property type="project" value="InterPro"/>
</dbReference>